<comment type="caution">
    <text evidence="15">The sequence shown here is derived from an EMBL/GenBank/DDBJ whole genome shotgun (WGS) entry which is preliminary data.</text>
</comment>
<dbReference type="InterPro" id="IPR004846">
    <property type="entry name" value="T2SS/T3SS_dom"/>
</dbReference>
<evidence type="ECO:0000256" key="9">
    <source>
        <dbReference type="ARBA" id="ARBA00023237"/>
    </source>
</evidence>
<name>A0ABS3KC30_9PROT</name>
<feature type="domain" description="GspD-like N0" evidence="14">
    <location>
        <begin position="98"/>
        <end position="162"/>
    </location>
</feature>
<dbReference type="InterPro" id="IPR005644">
    <property type="entry name" value="NolW-like"/>
</dbReference>
<accession>A0ABS3KC30</accession>
<dbReference type="PANTHER" id="PTHR30332:SF25">
    <property type="entry name" value="SECRETIN XPSD"/>
    <property type="match status" value="1"/>
</dbReference>
<sequence length="752" mass="77893">MKKLILTLATTLALGACKEPELRGGTAFDDAMRRLQQAGQRPPAYQSAATGATMTAATAAGPTFARPTVIDSGTQPRGPAQLTAPSGAVSSGTGTVTLNFVDAGLAQAVQAVLGDLLRLDYTIDPRVTGSITLQTQRPVPEAAALSLLEAALEANGAALLRGPTGYRVVPLEAALQSGPPVSLGMSGVRAGPGFGIVALPLTHARAADLQRVLQPLAPRGGSITADEARNILLLAGTGPQLATLLETAQSFDVGWIRNQSIALLPLDSAPAATVAQELTALFGGESNGREALRVMPVARMNAVLIMASQPQQLERVRRWVRNLDAAGLGNTPQLFVHHVQYVRATDLATTLRQLLQGGGRGAEGGSLLAPGQPGVQMAAGAISPIMDAPVGGTGSATIQAAQGGGGAGAAGGAGSGGMPAGAPAIPGLSSPFPPEGGGGGAAAGLPVAPIRIVADETQNALIVYASQSDWRLVERAVLVLDRPPSQVAIDAVIAEVTLNQGLEYGLSWFFRSGRFSFNLANNAAGTPAPLFPGFNILYSGGADAGTVLQALASLTDVRVISSPQVMVLSNQTARLRVGDSVPIVTQQATGTEGDDRIVNSVTMRDTGVALDVTPRVNSVGGVLLDVDQDVSDAVQTTTSGIDSPTIQQRRLRTVVSVPSGETVALGGLIREADSETRSGIPFLVNIPVLRELTGVRSRDRRRTELLVLLTPRVVQNTEELRRSTEELRLRMLNMAPREERRAVRHNATPPLR</sequence>
<evidence type="ECO:0000259" key="13">
    <source>
        <dbReference type="Pfam" id="PF03958"/>
    </source>
</evidence>
<keyword evidence="16" id="KW-1185">Reference proteome</keyword>
<dbReference type="NCBIfam" id="TIGR02517">
    <property type="entry name" value="type_II_gspD"/>
    <property type="match status" value="1"/>
</dbReference>
<comment type="subcellular location">
    <subcellularLocation>
        <location evidence="1 10">Cell outer membrane</location>
    </subcellularLocation>
</comment>
<evidence type="ECO:0000256" key="3">
    <source>
        <dbReference type="ARBA" id="ARBA00022448"/>
    </source>
</evidence>
<dbReference type="Pfam" id="PF03958">
    <property type="entry name" value="Secretin_N"/>
    <property type="match status" value="3"/>
</dbReference>
<dbReference type="PRINTS" id="PR01032">
    <property type="entry name" value="PHAGEIV"/>
</dbReference>
<dbReference type="InterPro" id="IPR001775">
    <property type="entry name" value="GspD/PilQ"/>
</dbReference>
<dbReference type="InterPro" id="IPR050810">
    <property type="entry name" value="Bact_Secretion_Sys_Channel"/>
</dbReference>
<keyword evidence="4" id="KW-1134">Transmembrane beta strand</keyword>
<feature type="domain" description="NolW-like" evidence="13">
    <location>
        <begin position="199"/>
        <end position="255"/>
    </location>
</feature>
<dbReference type="PROSITE" id="PS51257">
    <property type="entry name" value="PROKAR_LIPOPROTEIN"/>
    <property type="match status" value="1"/>
</dbReference>
<dbReference type="InterPro" id="IPR038591">
    <property type="entry name" value="NolW-like_sf"/>
</dbReference>
<dbReference type="InterPro" id="IPR049371">
    <property type="entry name" value="GspD-like_N0"/>
</dbReference>
<evidence type="ECO:0000256" key="8">
    <source>
        <dbReference type="ARBA" id="ARBA00023136"/>
    </source>
</evidence>
<dbReference type="PRINTS" id="PR00811">
    <property type="entry name" value="BCTERIALGSPD"/>
</dbReference>
<evidence type="ECO:0000256" key="4">
    <source>
        <dbReference type="ARBA" id="ARBA00022452"/>
    </source>
</evidence>
<keyword evidence="3 10" id="KW-0813">Transport</keyword>
<dbReference type="Gene3D" id="3.30.1370.120">
    <property type="match status" value="3"/>
</dbReference>
<feature type="domain" description="NolW-like" evidence="13">
    <location>
        <begin position="336"/>
        <end position="486"/>
    </location>
</feature>
<dbReference type="Pfam" id="PF21305">
    <property type="entry name" value="type_II_gspD_N0"/>
    <property type="match status" value="1"/>
</dbReference>
<keyword evidence="6" id="KW-0732">Signal</keyword>
<feature type="domain" description="NolW-like" evidence="13">
    <location>
        <begin position="263"/>
        <end position="326"/>
    </location>
</feature>
<evidence type="ECO:0000259" key="12">
    <source>
        <dbReference type="Pfam" id="PF00263"/>
    </source>
</evidence>
<gene>
    <name evidence="15" type="primary">gspD</name>
    <name evidence="15" type="ORF">IAI60_10435</name>
</gene>
<keyword evidence="5" id="KW-0812">Transmembrane</keyword>
<comment type="similarity">
    <text evidence="2">Belongs to the bacterial secretin family. GSP D subfamily.</text>
</comment>
<proteinExistence type="inferred from homology"/>
<evidence type="ECO:0000256" key="11">
    <source>
        <dbReference type="SAM" id="MobiDB-lite"/>
    </source>
</evidence>
<dbReference type="EMBL" id="JACTNF010000009">
    <property type="protein sequence ID" value="MBO1075025.1"/>
    <property type="molecule type" value="Genomic_DNA"/>
</dbReference>
<evidence type="ECO:0000256" key="10">
    <source>
        <dbReference type="RuleBase" id="RU004004"/>
    </source>
</evidence>
<evidence type="ECO:0000313" key="16">
    <source>
        <dbReference type="Proteomes" id="UP001518990"/>
    </source>
</evidence>
<dbReference type="PANTHER" id="PTHR30332">
    <property type="entry name" value="PROBABLE GENERAL SECRETION PATHWAY PROTEIN D"/>
    <property type="match status" value="1"/>
</dbReference>
<organism evidence="15 16">
    <name type="scientific">Roseomonas marmotae</name>
    <dbReference type="NCBI Taxonomy" id="2768161"/>
    <lineage>
        <taxon>Bacteria</taxon>
        <taxon>Pseudomonadati</taxon>
        <taxon>Pseudomonadota</taxon>
        <taxon>Alphaproteobacteria</taxon>
        <taxon>Acetobacterales</taxon>
        <taxon>Roseomonadaceae</taxon>
        <taxon>Roseomonas</taxon>
    </lineage>
</organism>
<dbReference type="RefSeq" id="WP_207446953.1">
    <property type="nucleotide sequence ID" value="NZ_CP061091.1"/>
</dbReference>
<feature type="region of interest" description="Disordered" evidence="11">
    <location>
        <begin position="69"/>
        <end position="88"/>
    </location>
</feature>
<dbReference type="Pfam" id="PF00263">
    <property type="entry name" value="Secretin"/>
    <property type="match status" value="1"/>
</dbReference>
<dbReference type="Gene3D" id="3.55.50.30">
    <property type="match status" value="1"/>
</dbReference>
<evidence type="ECO:0000256" key="6">
    <source>
        <dbReference type="ARBA" id="ARBA00022729"/>
    </source>
</evidence>
<dbReference type="InterPro" id="IPR013356">
    <property type="entry name" value="T2SS_GspD"/>
</dbReference>
<feature type="domain" description="Type II/III secretion system secretin-like" evidence="12">
    <location>
        <begin position="550"/>
        <end position="715"/>
    </location>
</feature>
<evidence type="ECO:0000313" key="15">
    <source>
        <dbReference type="EMBL" id="MBO1075025.1"/>
    </source>
</evidence>
<dbReference type="Proteomes" id="UP001518990">
    <property type="component" value="Unassembled WGS sequence"/>
</dbReference>
<keyword evidence="8" id="KW-0472">Membrane</keyword>
<evidence type="ECO:0000259" key="14">
    <source>
        <dbReference type="Pfam" id="PF21305"/>
    </source>
</evidence>
<keyword evidence="9" id="KW-0998">Cell outer membrane</keyword>
<evidence type="ECO:0000256" key="2">
    <source>
        <dbReference type="ARBA" id="ARBA00006980"/>
    </source>
</evidence>
<keyword evidence="7" id="KW-0653">Protein transport</keyword>
<evidence type="ECO:0000256" key="7">
    <source>
        <dbReference type="ARBA" id="ARBA00022927"/>
    </source>
</evidence>
<evidence type="ECO:0000256" key="5">
    <source>
        <dbReference type="ARBA" id="ARBA00022692"/>
    </source>
</evidence>
<reference evidence="15 16" key="1">
    <citation type="submission" date="2020-09" db="EMBL/GenBank/DDBJ databases">
        <title>Roseomonas.</title>
        <authorList>
            <person name="Zhu W."/>
        </authorList>
    </citation>
    <scope>NUCLEOTIDE SEQUENCE [LARGE SCALE GENOMIC DNA]</scope>
    <source>
        <strain evidence="15 16">1311</strain>
    </source>
</reference>
<protein>
    <submittedName>
        <fullName evidence="15">Type II secretion system secretin GspD</fullName>
    </submittedName>
</protein>
<evidence type="ECO:0000256" key="1">
    <source>
        <dbReference type="ARBA" id="ARBA00004442"/>
    </source>
</evidence>